<dbReference type="GO" id="GO:0042802">
    <property type="term" value="F:identical protein binding"/>
    <property type="evidence" value="ECO:0007669"/>
    <property type="project" value="UniProtKB-ARBA"/>
</dbReference>
<accession>A0A8B9D9C6</accession>
<dbReference type="Proteomes" id="UP000694521">
    <property type="component" value="Unplaced"/>
</dbReference>
<evidence type="ECO:0000256" key="16">
    <source>
        <dbReference type="ARBA" id="ARBA00035036"/>
    </source>
</evidence>
<feature type="binding site" evidence="19">
    <location>
        <position position="171"/>
    </location>
    <ligand>
        <name>diphosphate</name>
        <dbReference type="ChEBI" id="CHEBI:33019"/>
    </ligand>
</feature>
<feature type="binding site" evidence="19">
    <location>
        <position position="222"/>
    </location>
    <ligand>
        <name>diphosphate</name>
        <dbReference type="ChEBI" id="CHEBI:33019"/>
    </ligand>
</feature>
<dbReference type="GO" id="GO:0005615">
    <property type="term" value="C:extracellular space"/>
    <property type="evidence" value="ECO:0007669"/>
    <property type="project" value="UniProtKB-UniRule"/>
</dbReference>
<evidence type="ECO:0000256" key="19">
    <source>
        <dbReference type="PIRSR" id="PIRSR005943-1"/>
    </source>
</evidence>
<comment type="catalytic activity">
    <reaction evidence="17">
        <text>beta-nicotinamide D-ribonucleotide + diphosphate = 5-phospho-alpha-D-ribose 1-diphosphate + nicotinamide + H(+)</text>
        <dbReference type="Rhea" id="RHEA:16149"/>
        <dbReference type="ChEBI" id="CHEBI:14649"/>
        <dbReference type="ChEBI" id="CHEBI:15378"/>
        <dbReference type="ChEBI" id="CHEBI:17154"/>
        <dbReference type="ChEBI" id="CHEBI:33019"/>
        <dbReference type="ChEBI" id="CHEBI:58017"/>
        <dbReference type="EC" id="2.4.2.12"/>
    </reaction>
    <physiologicalReaction direction="right-to-left" evidence="17">
        <dbReference type="Rhea" id="RHEA:16151"/>
    </physiologicalReaction>
</comment>
<dbReference type="GO" id="GO:0005125">
    <property type="term" value="F:cytokine activity"/>
    <property type="evidence" value="ECO:0007669"/>
    <property type="project" value="UniProtKB-UniRule"/>
</dbReference>
<evidence type="ECO:0000256" key="13">
    <source>
        <dbReference type="ARBA" id="ARBA00023242"/>
    </source>
</evidence>
<reference evidence="22" key="2">
    <citation type="submission" date="2025-09" db="UniProtKB">
        <authorList>
            <consortium name="Ensembl"/>
        </authorList>
    </citation>
    <scope>IDENTIFICATION</scope>
</reference>
<comment type="pathway">
    <text evidence="14 18">Cofactor biosynthesis; NAD(+) biosynthesis; nicotinamide D-ribonucleotide from 5-phospho-alpha-D-ribose 1-diphosphate and nicotinamide: step 1/1.</text>
</comment>
<evidence type="ECO:0000256" key="10">
    <source>
        <dbReference type="ARBA" id="ARBA00022679"/>
    </source>
</evidence>
<feature type="binding site" evidence="19">
    <location>
        <position position="373"/>
    </location>
    <ligand>
        <name>beta-nicotinamide D-ribonucleotide</name>
        <dbReference type="ChEBI" id="CHEBI:14649"/>
    </ligand>
</feature>
<evidence type="ECO:0000313" key="22">
    <source>
        <dbReference type="Ensembl" id="ENSACDP00005001939.1"/>
    </source>
</evidence>
<feature type="domain" description="Nicotinamide phosphoribosyltransferase N-terminal" evidence="21">
    <location>
        <begin position="37"/>
        <end position="125"/>
    </location>
</feature>
<evidence type="ECO:0000256" key="1">
    <source>
        <dbReference type="ARBA" id="ARBA00004496"/>
    </source>
</evidence>
<feature type="binding site" evidence="19">
    <location>
        <position position="194"/>
    </location>
    <ligand>
        <name>beta-nicotinamide D-ribonucleotide</name>
        <dbReference type="ChEBI" id="CHEBI:14649"/>
    </ligand>
</feature>
<dbReference type="InterPro" id="IPR016471">
    <property type="entry name" value="Nicotinamide_PRibTrfase"/>
</dbReference>
<dbReference type="SUPFAM" id="SSF51690">
    <property type="entry name" value="Nicotinate/Quinolinate PRTase C-terminal domain-like"/>
    <property type="match status" value="1"/>
</dbReference>
<dbReference type="InterPro" id="IPR041525">
    <property type="entry name" value="N/Namide_PRibTrfase"/>
</dbReference>
<evidence type="ECO:0000256" key="11">
    <source>
        <dbReference type="ARBA" id="ARBA00022990"/>
    </source>
</evidence>
<keyword evidence="4 18" id="KW-0963">Cytoplasm</keyword>
<feature type="binding site" evidence="19">
    <location>
        <position position="286"/>
    </location>
    <ligand>
        <name>diphosphate</name>
        <dbReference type="ChEBI" id="CHEBI:33019"/>
    </ligand>
</feature>
<evidence type="ECO:0000313" key="23">
    <source>
        <dbReference type="Proteomes" id="UP000694521"/>
    </source>
</evidence>
<dbReference type="AlphaFoldDB" id="A0A8B9D9C6"/>
<dbReference type="GO" id="GO:0009435">
    <property type="term" value="P:NAD+ biosynthetic process"/>
    <property type="evidence" value="ECO:0007669"/>
    <property type="project" value="UniProtKB-UniPathway"/>
</dbReference>
<dbReference type="GO" id="GO:0005634">
    <property type="term" value="C:nucleus"/>
    <property type="evidence" value="ECO:0007669"/>
    <property type="project" value="UniProtKB-SubCell"/>
</dbReference>
<protein>
    <recommendedName>
        <fullName evidence="16 18">Nicotinamide phosphoribosyltransferase</fullName>
        <shortName evidence="18">NAmPRTase</shortName>
        <ecNumber evidence="15 18">2.4.2.12</ecNumber>
    </recommendedName>
</protein>
<dbReference type="PIRSF" id="PIRSF005943">
    <property type="entry name" value="NMPRT"/>
    <property type="match status" value="1"/>
</dbReference>
<keyword evidence="8 18" id="KW-0662">Pyridine nucleotide biosynthesis</keyword>
<organism evidence="22 23">
    <name type="scientific">Anser cygnoides</name>
    <name type="common">Swan goose</name>
    <dbReference type="NCBI Taxonomy" id="8845"/>
    <lineage>
        <taxon>Eukaryota</taxon>
        <taxon>Metazoa</taxon>
        <taxon>Chordata</taxon>
        <taxon>Craniata</taxon>
        <taxon>Vertebrata</taxon>
        <taxon>Euteleostomi</taxon>
        <taxon>Archelosauria</taxon>
        <taxon>Archosauria</taxon>
        <taxon>Dinosauria</taxon>
        <taxon>Saurischia</taxon>
        <taxon>Theropoda</taxon>
        <taxon>Coelurosauria</taxon>
        <taxon>Aves</taxon>
        <taxon>Neognathae</taxon>
        <taxon>Galloanserae</taxon>
        <taxon>Anseriformes</taxon>
        <taxon>Anatidae</taxon>
        <taxon>Anserinae</taxon>
        <taxon>Anser</taxon>
    </lineage>
</organism>
<evidence type="ECO:0000259" key="20">
    <source>
        <dbReference type="Pfam" id="PF04095"/>
    </source>
</evidence>
<comment type="subunit">
    <text evidence="3 18">Homodimer.</text>
</comment>
<dbReference type="EC" id="2.4.2.12" evidence="15 18"/>
<keyword evidence="23" id="KW-1185">Reference proteome</keyword>
<evidence type="ECO:0000256" key="4">
    <source>
        <dbReference type="ARBA" id="ARBA00022490"/>
    </source>
</evidence>
<feature type="domain" description="Nicotinate/nicotinamide phosphoribosyltransferase" evidence="20">
    <location>
        <begin position="163"/>
        <end position="446"/>
    </location>
</feature>
<keyword evidence="10 18" id="KW-0808">Transferase</keyword>
<keyword evidence="5 18" id="KW-0202">Cytokine</keyword>
<dbReference type="GO" id="GO:0047280">
    <property type="term" value="F:nicotinamide phosphoribosyltransferase activity"/>
    <property type="evidence" value="ECO:0007669"/>
    <property type="project" value="UniProtKB-UniRule"/>
</dbReference>
<sequence length="515" mass="57692">AQRQYRSLLYCSPLKVCPLVGGTLLQFVPPAAAVRRKVTHYKQYPPNTSKVYSYFECREKKTENSKLRKVKYEETVFYGLQYILNKYLKGKVVTKEKIKEAKEVYREHFQDDVFNEKGWNYILETILVQSWYPITVATNSREQKKILAKYLLETSGSLEGLEYKLHDFGYRGVSSQETAGIGASAHLVNFKGTDTVAGIALIKKYYGTKDPVPGYSVPAAEHSTITAWGKDHEKDAFEHIVTQFSSVPVSVVSDSYDIYNACEKIWGDDLRHIIEARSPEAPLIIRPDSGNPLDTVLKVLEILGKKFPITENSKGYKLLPPYLRVIQGDGVDINTLQEGLLVEQIVEGMKKNKWSIENIAFGSGGALLQKLTRDLLNCSFKCSYVVTNGLGVNVFKDPVADPNKRSKKGRLSLHRTPAGDYVTLEEGKGDLEEYGQDLLHTVFKNGKETRSEYVPLLCTATLTVAGAEGILPSSATQKSSCLNRKPFSLCGQWLQSILKTFQGHHLGQCLCQACY</sequence>
<evidence type="ECO:0000256" key="15">
    <source>
        <dbReference type="ARBA" id="ARBA00035024"/>
    </source>
</evidence>
<evidence type="ECO:0000259" key="21">
    <source>
        <dbReference type="Pfam" id="PF18127"/>
    </source>
</evidence>
<evidence type="ECO:0000256" key="3">
    <source>
        <dbReference type="ARBA" id="ARBA00011738"/>
    </source>
</evidence>
<keyword evidence="13 18" id="KW-0539">Nucleus</keyword>
<evidence type="ECO:0000256" key="9">
    <source>
        <dbReference type="ARBA" id="ARBA00022676"/>
    </source>
</evidence>
<dbReference type="InterPro" id="IPR013785">
    <property type="entry name" value="Aldolase_TIM"/>
</dbReference>
<dbReference type="Pfam" id="PF18127">
    <property type="entry name" value="NAMPT_N"/>
    <property type="match status" value="1"/>
</dbReference>
<evidence type="ECO:0000256" key="2">
    <source>
        <dbReference type="ARBA" id="ARBA00010897"/>
    </source>
</evidence>
<dbReference type="PANTHER" id="PTHR43816">
    <property type="entry name" value="NICOTINAMIDE PHOSPHORIBOSYLTRANSFERASE"/>
    <property type="match status" value="1"/>
</dbReference>
<comment type="similarity">
    <text evidence="2 18">Belongs to the NAPRTase family.</text>
</comment>
<dbReference type="InterPro" id="IPR041529">
    <property type="entry name" value="DUF5598"/>
</dbReference>
<comment type="subcellular location">
    <subcellularLocation>
        <location evidence="1 18">Cytoplasm</location>
    </subcellularLocation>
    <subcellularLocation>
        <location evidence="18">Nucleus</location>
    </subcellularLocation>
    <subcellularLocation>
        <location evidence="18">Secreted</location>
    </subcellularLocation>
</comment>
<name>A0A8B9D9C6_ANSCY</name>
<dbReference type="Gene3D" id="3.20.20.70">
    <property type="entry name" value="Aldolase class I"/>
    <property type="match status" value="1"/>
</dbReference>
<keyword evidence="7" id="KW-0597">Phosphoprotein</keyword>
<dbReference type="Pfam" id="PF04095">
    <property type="entry name" value="NAPRTase"/>
    <property type="match status" value="1"/>
</dbReference>
<evidence type="ECO:0000256" key="6">
    <source>
        <dbReference type="ARBA" id="ARBA00022525"/>
    </source>
</evidence>
<evidence type="ECO:0000256" key="8">
    <source>
        <dbReference type="ARBA" id="ARBA00022642"/>
    </source>
</evidence>
<evidence type="ECO:0000256" key="18">
    <source>
        <dbReference type="PIRNR" id="PIRNR005943"/>
    </source>
</evidence>
<feature type="binding site" evidence="19">
    <location>
        <begin position="286"/>
        <end position="288"/>
    </location>
    <ligand>
        <name>beta-nicotinamide D-ribonucleotide</name>
        <dbReference type="ChEBI" id="CHEBI:14649"/>
    </ligand>
</feature>
<feature type="binding site" evidence="19">
    <location>
        <position position="365"/>
    </location>
    <ligand>
        <name>beta-nicotinamide D-ribonucleotide</name>
        <dbReference type="ChEBI" id="CHEBI:14649"/>
    </ligand>
</feature>
<keyword evidence="6 18" id="KW-0964">Secreted</keyword>
<evidence type="ECO:0000256" key="14">
    <source>
        <dbReference type="ARBA" id="ARBA00035007"/>
    </source>
</evidence>
<evidence type="ECO:0000256" key="5">
    <source>
        <dbReference type="ARBA" id="ARBA00022514"/>
    </source>
</evidence>
<dbReference type="Ensembl" id="ENSACDT00005002274.1">
    <property type="protein sequence ID" value="ENSACDP00005001939.1"/>
    <property type="gene ID" value="ENSACDG00005001337.1"/>
</dbReference>
<dbReference type="GO" id="GO:0032922">
    <property type="term" value="P:circadian regulation of gene expression"/>
    <property type="evidence" value="ECO:0007669"/>
    <property type="project" value="UniProtKB-UniRule"/>
</dbReference>
<dbReference type="GO" id="GO:0005737">
    <property type="term" value="C:cytoplasm"/>
    <property type="evidence" value="ECO:0007669"/>
    <property type="project" value="UniProtKB-SubCell"/>
</dbReference>
<proteinExistence type="inferred from homology"/>
<dbReference type="PANTHER" id="PTHR43816:SF1">
    <property type="entry name" value="NICOTINAMIDE PHOSPHORIBOSYLTRANSFERASE"/>
    <property type="match status" value="1"/>
</dbReference>
<evidence type="ECO:0000256" key="17">
    <source>
        <dbReference type="ARBA" id="ARBA00047835"/>
    </source>
</evidence>
<keyword evidence="11" id="KW-0007">Acetylation</keyword>
<keyword evidence="12 18" id="KW-0090">Biological rhythms</keyword>
<reference evidence="22" key="1">
    <citation type="submission" date="2025-08" db="UniProtKB">
        <authorList>
            <consortium name="Ensembl"/>
        </authorList>
    </citation>
    <scope>IDENTIFICATION</scope>
</reference>
<keyword evidence="9 18" id="KW-0328">Glycosyltransferase</keyword>
<evidence type="ECO:0000256" key="12">
    <source>
        <dbReference type="ARBA" id="ARBA00023108"/>
    </source>
</evidence>
<evidence type="ECO:0000256" key="7">
    <source>
        <dbReference type="ARBA" id="ARBA00022553"/>
    </source>
</evidence>
<dbReference type="FunFam" id="3.20.20.70:FF:000080">
    <property type="entry name" value="Nicotinamide phosphoribosyltransferase"/>
    <property type="match status" value="1"/>
</dbReference>
<dbReference type="InterPro" id="IPR036068">
    <property type="entry name" value="Nicotinate_pribotase-like_C"/>
</dbReference>
<feature type="binding site" evidence="19">
    <location>
        <begin position="328"/>
        <end position="329"/>
    </location>
    <ligand>
        <name>beta-nicotinamide D-ribonucleotide</name>
        <dbReference type="ChEBI" id="CHEBI:14649"/>
    </ligand>
</feature>
<dbReference type="UniPathway" id="UPA00253">
    <property type="reaction ID" value="UER00890"/>
</dbReference>